<evidence type="ECO:0000313" key="3">
    <source>
        <dbReference type="Proteomes" id="UP000324091"/>
    </source>
</evidence>
<dbReference type="GO" id="GO:0061630">
    <property type="term" value="F:ubiquitin protein ligase activity"/>
    <property type="evidence" value="ECO:0007669"/>
    <property type="project" value="TreeGrafter"/>
</dbReference>
<dbReference type="AlphaFoldDB" id="A0A5C6P5J4"/>
<evidence type="ECO:0000259" key="1">
    <source>
        <dbReference type="Pfam" id="PF09409"/>
    </source>
</evidence>
<sequence>MSDTIFSNSQRFYSIDRRNQVQISTDVAPSVALPKYTCGWLLRHCCGFCGRNTQGNRSGSRLQRMPSLSELLQEVRSQAEVCLYSGGRVAEVWAAVMDMANLPLPPCSKYHHIAAETMVMRNSSGSNRKETLRSLQRLSTALNILEKYGCNLTNPNRPKYWRTVKHNNPVFRATVDAIQGGRNVLCLYGYSNQQPDGLSFPDDVIDPDVGRVAAVTLEVMSLRMELEMLIKPAISRRVPLHEPGPAQDLGAGYIGERLVAGPLPMESGRAQPEEATWGPLPVGSPPAGGAKGVVCIVCWVAARRQGPWQSDPRLQKLALGTGNVTSLMGKEPELVREVEKFRLDIVGLWPKQQFSPHVLDTRVKRGAELSTDHHLVEAHPHPEFYERIIPTLRHKDVGLNTEAVVYQSSSTSSHSKGQTKSLALPHLHRSTRESSHGHCLLSNQRNLRSTQVFSTSSNKHPDNCSICEIFRISAHCLTCLQGFCSECDRLYHSYPDRANHRRTTVTSKSSSQRKNSNK</sequence>
<evidence type="ECO:0000313" key="2">
    <source>
        <dbReference type="EMBL" id="TWW73417.1"/>
    </source>
</evidence>
<dbReference type="Pfam" id="PF09409">
    <property type="entry name" value="PUB"/>
    <property type="match status" value="1"/>
</dbReference>
<reference evidence="2 3" key="1">
    <citation type="submission" date="2019-04" db="EMBL/GenBank/DDBJ databases">
        <title>Chromosome genome assembly for Takifugu flavidus.</title>
        <authorList>
            <person name="Xiao S."/>
        </authorList>
    </citation>
    <scope>NUCLEOTIDE SEQUENCE [LARGE SCALE GENOMIC DNA]</scope>
    <source>
        <strain evidence="2">HTHZ2018</strain>
        <tissue evidence="2">Muscle</tissue>
    </source>
</reference>
<organism evidence="2 3">
    <name type="scientific">Takifugu flavidus</name>
    <name type="common">sansaifugu</name>
    <dbReference type="NCBI Taxonomy" id="433684"/>
    <lineage>
        <taxon>Eukaryota</taxon>
        <taxon>Metazoa</taxon>
        <taxon>Chordata</taxon>
        <taxon>Craniata</taxon>
        <taxon>Vertebrata</taxon>
        <taxon>Euteleostomi</taxon>
        <taxon>Actinopterygii</taxon>
        <taxon>Neopterygii</taxon>
        <taxon>Teleostei</taxon>
        <taxon>Neoteleostei</taxon>
        <taxon>Acanthomorphata</taxon>
        <taxon>Eupercaria</taxon>
        <taxon>Tetraodontiformes</taxon>
        <taxon>Tetradontoidea</taxon>
        <taxon>Tetraodontidae</taxon>
        <taxon>Takifugu</taxon>
    </lineage>
</organism>
<dbReference type="Gene3D" id="1.20.58.2190">
    <property type="match status" value="1"/>
</dbReference>
<protein>
    <submittedName>
        <fullName evidence="2">E3 ubiquitin-protein ligase RNF31</fullName>
    </submittedName>
</protein>
<dbReference type="PANTHER" id="PTHR16004">
    <property type="entry name" value="RING FINGER PROTEIN 31-RELATED"/>
    <property type="match status" value="1"/>
</dbReference>
<name>A0A5C6P5J4_9TELE</name>
<dbReference type="SUPFAM" id="SSF143503">
    <property type="entry name" value="PUG domain-like"/>
    <property type="match status" value="1"/>
</dbReference>
<feature type="domain" description="PUB" evidence="1">
    <location>
        <begin position="136"/>
        <end position="205"/>
    </location>
</feature>
<dbReference type="InterPro" id="IPR018997">
    <property type="entry name" value="PUB_domain"/>
</dbReference>
<keyword evidence="3" id="KW-1185">Reference proteome</keyword>
<dbReference type="GO" id="GO:0097039">
    <property type="term" value="P:protein linear polyubiquitination"/>
    <property type="evidence" value="ECO:0007669"/>
    <property type="project" value="TreeGrafter"/>
</dbReference>
<comment type="caution">
    <text evidence="2">The sequence shown here is derived from an EMBL/GenBank/DDBJ whole genome shotgun (WGS) entry which is preliminary data.</text>
</comment>
<dbReference type="GO" id="GO:0071797">
    <property type="term" value="C:LUBAC complex"/>
    <property type="evidence" value="ECO:0007669"/>
    <property type="project" value="InterPro"/>
</dbReference>
<proteinExistence type="predicted"/>
<dbReference type="PANTHER" id="PTHR16004:SF5">
    <property type="entry name" value="E3 UBIQUITIN-PROTEIN LIGASE RNF31"/>
    <property type="match status" value="1"/>
</dbReference>
<dbReference type="EMBL" id="RHFK02000007">
    <property type="protein sequence ID" value="TWW73417.1"/>
    <property type="molecule type" value="Genomic_DNA"/>
</dbReference>
<accession>A0A5C6P5J4</accession>
<gene>
    <name evidence="2" type="ORF">D4764_15G0008110</name>
</gene>
<dbReference type="GO" id="GO:0070530">
    <property type="term" value="F:K63-linked polyubiquitin modification-dependent protein binding"/>
    <property type="evidence" value="ECO:0007669"/>
    <property type="project" value="TreeGrafter"/>
</dbReference>
<dbReference type="GO" id="GO:1990450">
    <property type="term" value="F:linear polyubiquitin binding"/>
    <property type="evidence" value="ECO:0007669"/>
    <property type="project" value="TreeGrafter"/>
</dbReference>
<dbReference type="Proteomes" id="UP000324091">
    <property type="component" value="Chromosome 15"/>
</dbReference>
<dbReference type="GO" id="GO:0036435">
    <property type="term" value="F:K48-linked polyubiquitin modification-dependent protein binding"/>
    <property type="evidence" value="ECO:0007669"/>
    <property type="project" value="TreeGrafter"/>
</dbReference>
<dbReference type="InterPro" id="IPR026254">
    <property type="entry name" value="RNF31-like"/>
</dbReference>
<dbReference type="InterPro" id="IPR036339">
    <property type="entry name" value="PUB-like_dom_sf"/>
</dbReference>
<dbReference type="CDD" id="cd10464">
    <property type="entry name" value="PUB_RNF31"/>
    <property type="match status" value="1"/>
</dbReference>